<evidence type="ECO:0000256" key="7">
    <source>
        <dbReference type="ARBA" id="ARBA00022967"/>
    </source>
</evidence>
<dbReference type="PANTHER" id="PTHR43394">
    <property type="entry name" value="ATP-DEPENDENT PERMEASE MDL1, MITOCHONDRIAL"/>
    <property type="match status" value="1"/>
</dbReference>
<dbReference type="GO" id="GO:0005886">
    <property type="term" value="C:plasma membrane"/>
    <property type="evidence" value="ECO:0007669"/>
    <property type="project" value="UniProtKB-SubCell"/>
</dbReference>
<organism evidence="15">
    <name type="scientific">Candidatus Kentrum sp. LFY</name>
    <dbReference type="NCBI Taxonomy" id="2126342"/>
    <lineage>
        <taxon>Bacteria</taxon>
        <taxon>Pseudomonadati</taxon>
        <taxon>Pseudomonadota</taxon>
        <taxon>Gammaproteobacteria</taxon>
        <taxon>Candidatus Kentrum</taxon>
    </lineage>
</organism>
<evidence type="ECO:0000256" key="10">
    <source>
        <dbReference type="ARBA" id="ARBA00023136"/>
    </source>
</evidence>
<dbReference type="SUPFAM" id="SSF52540">
    <property type="entry name" value="P-loop containing nucleoside triphosphate hydrolases"/>
    <property type="match status" value="1"/>
</dbReference>
<dbReference type="CDD" id="cd18552">
    <property type="entry name" value="ABC_6TM_MsbA_like"/>
    <property type="match status" value="1"/>
</dbReference>
<proteinExistence type="predicted"/>
<keyword evidence="5" id="KW-0547">Nucleotide-binding</keyword>
<dbReference type="InterPro" id="IPR003439">
    <property type="entry name" value="ABC_transporter-like_ATP-bd"/>
</dbReference>
<evidence type="ECO:0000256" key="2">
    <source>
        <dbReference type="ARBA" id="ARBA00022448"/>
    </source>
</evidence>
<evidence type="ECO:0000256" key="11">
    <source>
        <dbReference type="SAM" id="MobiDB-lite"/>
    </source>
</evidence>
<dbReference type="InterPro" id="IPR039421">
    <property type="entry name" value="Type_1_exporter"/>
</dbReference>
<feature type="transmembrane region" description="Helical" evidence="12">
    <location>
        <begin position="101"/>
        <end position="126"/>
    </location>
</feature>
<dbReference type="GO" id="GO:0016887">
    <property type="term" value="F:ATP hydrolysis activity"/>
    <property type="evidence" value="ECO:0007669"/>
    <property type="project" value="InterPro"/>
</dbReference>
<dbReference type="PROSITE" id="PS50893">
    <property type="entry name" value="ABC_TRANSPORTER_2"/>
    <property type="match status" value="1"/>
</dbReference>
<feature type="transmembrane region" description="Helical" evidence="12">
    <location>
        <begin position="132"/>
        <end position="149"/>
    </location>
</feature>
<dbReference type="InterPro" id="IPR011527">
    <property type="entry name" value="ABC1_TM_dom"/>
</dbReference>
<dbReference type="FunFam" id="3.40.50.300:FF:000140">
    <property type="entry name" value="Lipid A export ATP-binding/permease protein MsbA"/>
    <property type="match status" value="1"/>
</dbReference>
<dbReference type="PROSITE" id="PS00211">
    <property type="entry name" value="ABC_TRANSPORTER_1"/>
    <property type="match status" value="1"/>
</dbReference>
<feature type="domain" description="ABC transporter" evidence="13">
    <location>
        <begin position="309"/>
        <end position="549"/>
    </location>
</feature>
<evidence type="ECO:0000256" key="1">
    <source>
        <dbReference type="ARBA" id="ARBA00004651"/>
    </source>
</evidence>
<sequence>MVALAATEPAVPALLRPMLDGSFVKKDPDSVTLIAVLLVVVFLVRGVAVYLSKFGLAWISSKLVMDLRTRMFDKLIKLPVKYYDHHTSGNTISKFTYNVNLVTEAATTVLMTLVRDTLALIGLLAWMLYLDWALTIIALITAPLTVYVIKKLTGRLRTMSHNIQIAMGNVTHVLEEVMGGYKVIRIFGGEDYERQRFRNVVNLVRRYGMKFAAANIVTSPAAQIFSAIALSIIIYISAHKSAAGDLTIGSFVSFFAAMGMLLPIVKRLTGINGPLQMGLAAAQSVFAFMEEAVEPDPGEKSIDRAQGKLTFEGVSFFYDKRDTPALRDISFTISSGENIALVGASGSGKSTLINLLPRFYSPSFGRIYLDGIDIDTLTLASLRRNIALVTQDIVLFDGTIAENIAYADVGIAPDVSSRADIIDAARAAHAMEFIEKMPKGLDTLIGENGVRLSGGQRQRLAIARAFLKNAPILIFDEATSSLDTESERHIQIAFQELQRGRTTIVVAHRLSTIERSDRIVVMTDGNIDDIGTHKELLARSRIYAGLHQVQFSDGDPDKPETCVSRRHRWLSHKRCDQTGTGGGNELVYPNSSLNPTLMKRASITPKNERSHTGGSGARSIKYLETRS</sequence>
<gene>
    <name evidence="15" type="ORF">BECKLFY1418A_GA0070994_10611</name>
</gene>
<dbReference type="PANTHER" id="PTHR43394:SF1">
    <property type="entry name" value="ATP-BINDING CASSETTE SUB-FAMILY B MEMBER 10, MITOCHONDRIAL"/>
    <property type="match status" value="1"/>
</dbReference>
<dbReference type="GO" id="GO:0005524">
    <property type="term" value="F:ATP binding"/>
    <property type="evidence" value="ECO:0007669"/>
    <property type="project" value="UniProtKB-KW"/>
</dbReference>
<keyword evidence="2" id="KW-0813">Transport</keyword>
<dbReference type="InterPro" id="IPR003593">
    <property type="entry name" value="AAA+_ATPase"/>
</dbReference>
<evidence type="ECO:0000256" key="12">
    <source>
        <dbReference type="SAM" id="Phobius"/>
    </source>
</evidence>
<dbReference type="Pfam" id="PF00664">
    <property type="entry name" value="ABC_membrane"/>
    <property type="match status" value="1"/>
</dbReference>
<dbReference type="PROSITE" id="PS50929">
    <property type="entry name" value="ABC_TM1F"/>
    <property type="match status" value="1"/>
</dbReference>
<dbReference type="EMBL" id="CAADFH010000061">
    <property type="protein sequence ID" value="VFJ96585.1"/>
    <property type="molecule type" value="Genomic_DNA"/>
</dbReference>
<feature type="region of interest" description="Disordered" evidence="11">
    <location>
        <begin position="603"/>
        <end position="627"/>
    </location>
</feature>
<dbReference type="SUPFAM" id="SSF90123">
    <property type="entry name" value="ABC transporter transmembrane region"/>
    <property type="match status" value="1"/>
</dbReference>
<evidence type="ECO:0000313" key="15">
    <source>
        <dbReference type="EMBL" id="VFJ96585.1"/>
    </source>
</evidence>
<evidence type="ECO:0000259" key="14">
    <source>
        <dbReference type="PROSITE" id="PS50929"/>
    </source>
</evidence>
<keyword evidence="8 12" id="KW-1133">Transmembrane helix</keyword>
<protein>
    <submittedName>
        <fullName evidence="15">ATP-binding cassette, subfamily B, MsbA</fullName>
    </submittedName>
</protein>
<evidence type="ECO:0000259" key="13">
    <source>
        <dbReference type="PROSITE" id="PS50893"/>
    </source>
</evidence>
<accession>A0A450UVN1</accession>
<evidence type="ECO:0000256" key="9">
    <source>
        <dbReference type="ARBA" id="ARBA00023055"/>
    </source>
</evidence>
<dbReference type="Gene3D" id="3.40.50.300">
    <property type="entry name" value="P-loop containing nucleotide triphosphate hydrolases"/>
    <property type="match status" value="1"/>
</dbReference>
<feature type="transmembrane region" description="Helical" evidence="12">
    <location>
        <begin position="248"/>
        <end position="265"/>
    </location>
</feature>
<name>A0A450UVN1_9GAMM</name>
<evidence type="ECO:0000256" key="8">
    <source>
        <dbReference type="ARBA" id="ARBA00022989"/>
    </source>
</evidence>
<dbReference type="Gene3D" id="1.20.1560.10">
    <property type="entry name" value="ABC transporter type 1, transmembrane domain"/>
    <property type="match status" value="1"/>
</dbReference>
<dbReference type="GO" id="GO:0015421">
    <property type="term" value="F:ABC-type oligopeptide transporter activity"/>
    <property type="evidence" value="ECO:0007669"/>
    <property type="project" value="TreeGrafter"/>
</dbReference>
<feature type="transmembrane region" description="Helical" evidence="12">
    <location>
        <begin position="31"/>
        <end position="52"/>
    </location>
</feature>
<dbReference type="InterPro" id="IPR017871">
    <property type="entry name" value="ABC_transporter-like_CS"/>
</dbReference>
<evidence type="ECO:0000256" key="5">
    <source>
        <dbReference type="ARBA" id="ARBA00022741"/>
    </source>
</evidence>
<comment type="subcellular location">
    <subcellularLocation>
        <location evidence="1">Cell membrane</location>
        <topology evidence="1">Multi-pass membrane protein</topology>
    </subcellularLocation>
</comment>
<evidence type="ECO:0000256" key="4">
    <source>
        <dbReference type="ARBA" id="ARBA00022692"/>
    </source>
</evidence>
<reference evidence="15" key="1">
    <citation type="submission" date="2019-02" db="EMBL/GenBank/DDBJ databases">
        <authorList>
            <person name="Gruber-Vodicka R. H."/>
            <person name="Seah K. B. B."/>
        </authorList>
    </citation>
    <scope>NUCLEOTIDE SEQUENCE</scope>
    <source>
        <strain evidence="15">BECK_M6</strain>
    </source>
</reference>
<dbReference type="InterPro" id="IPR027417">
    <property type="entry name" value="P-loop_NTPase"/>
</dbReference>
<keyword evidence="9" id="KW-0445">Lipid transport</keyword>
<dbReference type="SMART" id="SM00382">
    <property type="entry name" value="AAA"/>
    <property type="match status" value="1"/>
</dbReference>
<dbReference type="GO" id="GO:0034040">
    <property type="term" value="F:ATPase-coupled lipid transmembrane transporter activity"/>
    <property type="evidence" value="ECO:0007669"/>
    <property type="project" value="InterPro"/>
</dbReference>
<evidence type="ECO:0000256" key="6">
    <source>
        <dbReference type="ARBA" id="ARBA00022840"/>
    </source>
</evidence>
<keyword evidence="6 15" id="KW-0067">ATP-binding</keyword>
<evidence type="ECO:0000256" key="3">
    <source>
        <dbReference type="ARBA" id="ARBA00022475"/>
    </source>
</evidence>
<feature type="domain" description="ABC transmembrane type-1" evidence="14">
    <location>
        <begin position="1"/>
        <end position="277"/>
    </location>
</feature>
<keyword evidence="3" id="KW-1003">Cell membrane</keyword>
<keyword evidence="7" id="KW-1278">Translocase</keyword>
<feature type="transmembrane region" description="Helical" evidence="12">
    <location>
        <begin position="212"/>
        <end position="236"/>
    </location>
</feature>
<dbReference type="NCBIfam" id="TIGR02203">
    <property type="entry name" value="MsbA_lipidA"/>
    <property type="match status" value="1"/>
</dbReference>
<dbReference type="AlphaFoldDB" id="A0A450UVN1"/>
<dbReference type="InterPro" id="IPR011917">
    <property type="entry name" value="ABC_transpr_lipidA"/>
</dbReference>
<dbReference type="InterPro" id="IPR036640">
    <property type="entry name" value="ABC1_TM_sf"/>
</dbReference>
<keyword evidence="10 12" id="KW-0472">Membrane</keyword>
<dbReference type="Pfam" id="PF00005">
    <property type="entry name" value="ABC_tran"/>
    <property type="match status" value="1"/>
</dbReference>
<keyword evidence="4 12" id="KW-0812">Transmembrane</keyword>